<dbReference type="Proteomes" id="UP000594121">
    <property type="component" value="Chromosome"/>
</dbReference>
<dbReference type="GeneID" id="59149493"/>
<proteinExistence type="predicted"/>
<organism evidence="2 3">
    <name type="scientific">Infirmifilum lucidum</name>
    <dbReference type="NCBI Taxonomy" id="2776706"/>
    <lineage>
        <taxon>Archaea</taxon>
        <taxon>Thermoproteota</taxon>
        <taxon>Thermoprotei</taxon>
        <taxon>Thermofilales</taxon>
        <taxon>Thermofilaceae</taxon>
        <taxon>Infirmifilum</taxon>
    </lineage>
</organism>
<reference evidence="2 3" key="1">
    <citation type="submission" date="2020-10" db="EMBL/GenBank/DDBJ databases">
        <title>Thermofilum lucidum 3507LT sp. nov. a novel member of Thermofilaceae family isolated from Chile hot spring, and proposal of description order Thermofilales.</title>
        <authorList>
            <person name="Zayulina K.S."/>
            <person name="Elcheninov A.G."/>
            <person name="Toshchakov S.V."/>
            <person name="Kublanov I.V."/>
        </authorList>
    </citation>
    <scope>NUCLEOTIDE SEQUENCE [LARGE SCALE GENOMIC DNA]</scope>
    <source>
        <strain evidence="2 3">3507LT</strain>
    </source>
</reference>
<name>A0A7L9FEY6_9CREN</name>
<sequence length="255" mass="28482">MSLMLSHLQALLSPAQVMGDYLAPLIYLSFLSLGISIGVLISFIYIIRMIQHGGTPREVLEKLSHLEEKAEKLEDSQGGLSSSVAELSASVKSLQESLMRVDSRLTSLESRVTVLERRGVRELRETARTVSYPRPSQLAKVEAATIKDLNEIVLHFPEVRYAGIITSQGYVVKSYGQPSEEPPKMLEVLRISGTPRVSLIRGDRRLEVFYLGDVKDLSIYGILEIEDSVSIDEAKLEAIKETINRYFRSVVSKSQ</sequence>
<dbReference type="InParanoid" id="A0A7L9FEY6"/>
<keyword evidence="1" id="KW-0472">Membrane</keyword>
<protein>
    <submittedName>
        <fullName evidence="2">Uncharacterized protein</fullName>
    </submittedName>
</protein>
<keyword evidence="1" id="KW-0812">Transmembrane</keyword>
<dbReference type="EMBL" id="CP062310">
    <property type="protein sequence ID" value="QOJ78368.1"/>
    <property type="molecule type" value="Genomic_DNA"/>
</dbReference>
<dbReference type="AlphaFoldDB" id="A0A7L9FEY6"/>
<accession>A0A7L9FEY6</accession>
<feature type="transmembrane region" description="Helical" evidence="1">
    <location>
        <begin position="25"/>
        <end position="47"/>
    </location>
</feature>
<gene>
    <name evidence="2" type="ORF">IG193_06315</name>
</gene>
<evidence type="ECO:0000256" key="1">
    <source>
        <dbReference type="SAM" id="Phobius"/>
    </source>
</evidence>
<evidence type="ECO:0000313" key="3">
    <source>
        <dbReference type="Proteomes" id="UP000594121"/>
    </source>
</evidence>
<keyword evidence="1" id="KW-1133">Transmembrane helix</keyword>
<keyword evidence="3" id="KW-1185">Reference proteome</keyword>
<dbReference type="KEGG" id="thel:IG193_06315"/>
<evidence type="ECO:0000313" key="2">
    <source>
        <dbReference type="EMBL" id="QOJ78368.1"/>
    </source>
</evidence>
<dbReference type="Gene3D" id="1.20.5.340">
    <property type="match status" value="1"/>
</dbReference>
<dbReference type="RefSeq" id="WP_192818340.1">
    <property type="nucleotide sequence ID" value="NZ_CP062310.1"/>
</dbReference>